<evidence type="ECO:0000313" key="2">
    <source>
        <dbReference type="EMBL" id="MET3544751.1"/>
    </source>
</evidence>
<comment type="caution">
    <text evidence="2">The sequence shown here is derived from an EMBL/GenBank/DDBJ whole genome shotgun (WGS) entry which is preliminary data.</text>
</comment>
<evidence type="ECO:0000313" key="3">
    <source>
        <dbReference type="Proteomes" id="UP001549098"/>
    </source>
</evidence>
<accession>A0ABV2EYW6</accession>
<gene>
    <name evidence="2" type="ORF">ABID47_001345</name>
</gene>
<feature type="signal peptide" evidence="1">
    <location>
        <begin position="1"/>
        <end position="24"/>
    </location>
</feature>
<sequence>MKLRFILLIFVMLFTLTGCFNKPAVPPKETVKKGNDPSENIEWYVIKREPQRVLVVNPIPEDLGSSGNREFYDAVWVSNFPDDAQVGQKVKILFKGEMATSYPGLSGAKKVTVLPSIKPDKAKLSEEQVIREAIDSKEAAEIKIFVPTDIKFDDKSHLWTVRFKDGALTDTQKEEKSHQIPDK</sequence>
<name>A0ABV2EYW6_9BACL</name>
<evidence type="ECO:0008006" key="4">
    <source>
        <dbReference type="Google" id="ProtNLM"/>
    </source>
</evidence>
<reference evidence="2 3" key="1">
    <citation type="submission" date="2024-06" db="EMBL/GenBank/DDBJ databases">
        <title>Genomic Encyclopedia of Type Strains, Phase IV (KMG-IV): sequencing the most valuable type-strain genomes for metagenomic binning, comparative biology and taxonomic classification.</title>
        <authorList>
            <person name="Goeker M."/>
        </authorList>
    </citation>
    <scope>NUCLEOTIDE SEQUENCE [LARGE SCALE GENOMIC DNA]</scope>
    <source>
        <strain evidence="2 3">DSM 17253</strain>
    </source>
</reference>
<dbReference type="EMBL" id="JBEPLV010000001">
    <property type="protein sequence ID" value="MET3544751.1"/>
    <property type="molecule type" value="Genomic_DNA"/>
</dbReference>
<dbReference type="PROSITE" id="PS51257">
    <property type="entry name" value="PROKAR_LIPOPROTEIN"/>
    <property type="match status" value="1"/>
</dbReference>
<proteinExistence type="predicted"/>
<dbReference type="InterPro" id="IPR021598">
    <property type="entry name" value="DUF3221"/>
</dbReference>
<keyword evidence="1" id="KW-0732">Signal</keyword>
<dbReference type="Proteomes" id="UP001549098">
    <property type="component" value="Unassembled WGS sequence"/>
</dbReference>
<evidence type="ECO:0000256" key="1">
    <source>
        <dbReference type="SAM" id="SignalP"/>
    </source>
</evidence>
<protein>
    <recommendedName>
        <fullName evidence="4">DUF3221 domain-containing protein</fullName>
    </recommendedName>
</protein>
<organism evidence="2 3">
    <name type="scientific">Paenibacillus favisporus</name>
    <dbReference type="NCBI Taxonomy" id="221028"/>
    <lineage>
        <taxon>Bacteria</taxon>
        <taxon>Bacillati</taxon>
        <taxon>Bacillota</taxon>
        <taxon>Bacilli</taxon>
        <taxon>Bacillales</taxon>
        <taxon>Paenibacillaceae</taxon>
        <taxon>Paenibacillus</taxon>
    </lineage>
</organism>
<feature type="chain" id="PRO_5045610955" description="DUF3221 domain-containing protein" evidence="1">
    <location>
        <begin position="25"/>
        <end position="183"/>
    </location>
</feature>
<dbReference type="Pfam" id="PF11518">
    <property type="entry name" value="DUF3221"/>
    <property type="match status" value="1"/>
</dbReference>
<dbReference type="RefSeq" id="WP_354495394.1">
    <property type="nucleotide sequence ID" value="NZ_JBEPLV010000001.1"/>
</dbReference>
<keyword evidence="3" id="KW-1185">Reference proteome</keyword>